<evidence type="ECO:0000313" key="2">
    <source>
        <dbReference type="Proteomes" id="UP000755654"/>
    </source>
</evidence>
<proteinExistence type="predicted"/>
<accession>A0ABS6A387</accession>
<keyword evidence="2" id="KW-1185">Reference proteome</keyword>
<dbReference type="EMBL" id="JAAOMP010000144">
    <property type="protein sequence ID" value="MBU2761100.1"/>
    <property type="molecule type" value="Genomic_DNA"/>
</dbReference>
<reference evidence="1 2" key="1">
    <citation type="journal article" date="2021" name="ISME J.">
        <title>Genomic evolution of the class Acidithiobacillia: deep-branching Proteobacteria living in extreme acidic conditions.</title>
        <authorList>
            <person name="Moya-Beltran A."/>
            <person name="Beard S."/>
            <person name="Rojas-Villalobos C."/>
            <person name="Issotta F."/>
            <person name="Gallardo Y."/>
            <person name="Ulloa R."/>
            <person name="Giaveno A."/>
            <person name="Degli Esposti M."/>
            <person name="Johnson D.B."/>
            <person name="Quatrini R."/>
        </authorList>
    </citation>
    <scope>NUCLEOTIDE SEQUENCE [LARGE SCALE GENOMIC DNA]</scope>
    <source>
        <strain evidence="1 2">RW2</strain>
    </source>
</reference>
<dbReference type="Proteomes" id="UP000755654">
    <property type="component" value="Unassembled WGS sequence"/>
</dbReference>
<evidence type="ECO:0000313" key="1">
    <source>
        <dbReference type="EMBL" id="MBU2761100.1"/>
    </source>
</evidence>
<comment type="caution">
    <text evidence="1">The sequence shown here is derived from an EMBL/GenBank/DDBJ whole genome shotgun (WGS) entry which is preliminary data.</text>
</comment>
<name>A0ABS6A387_9PROT</name>
<dbReference type="InterPro" id="IPR010781">
    <property type="entry name" value="DUF1376"/>
</dbReference>
<organism evidence="1 2">
    <name type="scientific">Acidithiobacillus sulfurivorans</name>
    <dbReference type="NCBI Taxonomy" id="1958756"/>
    <lineage>
        <taxon>Bacteria</taxon>
        <taxon>Pseudomonadati</taxon>
        <taxon>Pseudomonadota</taxon>
        <taxon>Acidithiobacillia</taxon>
        <taxon>Acidithiobacillales</taxon>
        <taxon>Acidithiobacillaceae</taxon>
        <taxon>Acidithiobacillus</taxon>
    </lineage>
</organism>
<sequence length="154" mass="17442">MPAMESHFLQEPLTPKDCDLRSCPSMPVDIRWLMDSEMVVNTNGEAFRAAMLLILASWHQLPAGSLPNDDKQLGLLSGYGRFSKAFQKVKESALQGWILCSDNRWYHPKIAEVVLRAWTEKQVAHETKAKRSKIARVLNSVQKLPELGGKQRLN</sequence>
<gene>
    <name evidence="1" type="ORF">HAP95_13250</name>
</gene>
<dbReference type="Pfam" id="PF07120">
    <property type="entry name" value="DUF1376"/>
    <property type="match status" value="1"/>
</dbReference>
<dbReference type="RefSeq" id="WP_215884631.1">
    <property type="nucleotide sequence ID" value="NZ_JAAOMP010000144.1"/>
</dbReference>
<protein>
    <submittedName>
        <fullName evidence="1">YdaU family protein</fullName>
    </submittedName>
</protein>